<evidence type="ECO:0000313" key="2">
    <source>
        <dbReference type="EMBL" id="SUN35073.1"/>
    </source>
</evidence>
<dbReference type="AlphaFoldDB" id="A0A380JB35"/>
<organism evidence="2 3">
    <name type="scientific">Streptococcus downei MFe28</name>
    <dbReference type="NCBI Taxonomy" id="764290"/>
    <lineage>
        <taxon>Bacteria</taxon>
        <taxon>Bacillati</taxon>
        <taxon>Bacillota</taxon>
        <taxon>Bacilli</taxon>
        <taxon>Lactobacillales</taxon>
        <taxon>Streptococcaceae</taxon>
        <taxon>Streptococcus</taxon>
    </lineage>
</organism>
<keyword evidence="1" id="KW-1133">Transmembrane helix</keyword>
<dbReference type="EMBL" id="UHFA01000002">
    <property type="protein sequence ID" value="SUN35073.1"/>
    <property type="molecule type" value="Genomic_DNA"/>
</dbReference>
<feature type="transmembrane region" description="Helical" evidence="1">
    <location>
        <begin position="12"/>
        <end position="41"/>
    </location>
</feature>
<proteinExistence type="predicted"/>
<keyword evidence="1" id="KW-0812">Transmembrane</keyword>
<dbReference type="Proteomes" id="UP000254082">
    <property type="component" value="Unassembled WGS sequence"/>
</dbReference>
<keyword evidence="3" id="KW-1185">Reference proteome</keyword>
<keyword evidence="1" id="KW-0472">Membrane</keyword>
<protein>
    <recommendedName>
        <fullName evidence="4">DUF4190 domain-containing protein</fullName>
    </recommendedName>
</protein>
<sequence length="78" mass="8105">MNSEPKKTGAPLVLGILSVIFSVVFAIIGLILGIIGISLGLSKNGNPEFDYKIANILNGVGIGVAVINMIISFMMTKG</sequence>
<accession>A0A380JB35</accession>
<feature type="transmembrane region" description="Helical" evidence="1">
    <location>
        <begin position="53"/>
        <end position="75"/>
    </location>
</feature>
<evidence type="ECO:0000313" key="3">
    <source>
        <dbReference type="Proteomes" id="UP000254082"/>
    </source>
</evidence>
<reference evidence="2 3" key="1">
    <citation type="submission" date="2018-06" db="EMBL/GenBank/DDBJ databases">
        <authorList>
            <consortium name="Pathogen Informatics"/>
            <person name="Doyle S."/>
        </authorList>
    </citation>
    <scope>NUCLEOTIDE SEQUENCE [LARGE SCALE GENOMIC DNA]</scope>
    <source>
        <strain evidence="3">NCTC 11391</strain>
    </source>
</reference>
<gene>
    <name evidence="2" type="ORF">NCTC11391_00044</name>
</gene>
<evidence type="ECO:0008006" key="4">
    <source>
        <dbReference type="Google" id="ProtNLM"/>
    </source>
</evidence>
<evidence type="ECO:0000256" key="1">
    <source>
        <dbReference type="SAM" id="Phobius"/>
    </source>
</evidence>
<dbReference type="RefSeq" id="WP_002998912.1">
    <property type="nucleotide sequence ID" value="NZ_UHFA01000002.1"/>
</dbReference>
<name>A0A380JB35_STRDO</name>